<proteinExistence type="predicted"/>
<protein>
    <submittedName>
        <fullName evidence="2">Transposase</fullName>
    </submittedName>
</protein>
<dbReference type="Proteomes" id="UP000075816">
    <property type="component" value="Unassembled WGS sequence"/>
</dbReference>
<dbReference type="PANTHER" id="PTHR33498">
    <property type="entry name" value="TRANSPOSASE FOR INSERTION SEQUENCE ELEMENT IS1557"/>
    <property type="match status" value="1"/>
</dbReference>
<dbReference type="InterPro" id="IPR002560">
    <property type="entry name" value="Transposase_DDE"/>
</dbReference>
<dbReference type="Pfam" id="PF01610">
    <property type="entry name" value="DDE_Tnp_ISL3"/>
    <property type="match status" value="1"/>
</dbReference>
<feature type="domain" description="Transposase IS204/IS1001/IS1096/IS1165 DDE" evidence="1">
    <location>
        <begin position="1"/>
        <end position="55"/>
    </location>
</feature>
<gene>
    <name evidence="3" type="ORF">A2J07_09485</name>
    <name evidence="2" type="ORF">A2J07_11335</name>
</gene>
<comment type="caution">
    <text evidence="2">The sequence shown here is derived from an EMBL/GenBank/DDBJ whole genome shotgun (WGS) entry which is preliminary data.</text>
</comment>
<name>A0A162IM35_9FUSO</name>
<accession>A0A162IM35</accession>
<dbReference type="EMBL" id="LVEA01000065">
    <property type="protein sequence ID" value="KYL02299.1"/>
    <property type="molecule type" value="Genomic_DNA"/>
</dbReference>
<dbReference type="AlphaFoldDB" id="A0A162IM35"/>
<dbReference type="InterPro" id="IPR047951">
    <property type="entry name" value="Transpos_ISL3"/>
</dbReference>
<evidence type="ECO:0000313" key="2">
    <source>
        <dbReference type="EMBL" id="KYL02299.1"/>
    </source>
</evidence>
<reference evidence="2 4" key="1">
    <citation type="submission" date="2016-03" db="EMBL/GenBank/DDBJ databases">
        <title>Comparative genomics of human isolates of Fusobacterium necrophorum.</title>
        <authorList>
            <person name="Jensen A."/>
            <person name="Bank S."/>
            <person name="Andersen P.S."/>
            <person name="Kristensen L.H."/>
            <person name="Prag J."/>
        </authorList>
    </citation>
    <scope>NUCLEOTIDE SEQUENCE [LARGE SCALE GENOMIC DNA]</scope>
    <source>
        <strain evidence="2 4">LS_1264</strain>
    </source>
</reference>
<dbReference type="EMBL" id="LVEA01000025">
    <property type="protein sequence ID" value="KYL04979.1"/>
    <property type="molecule type" value="Genomic_DNA"/>
</dbReference>
<evidence type="ECO:0000313" key="3">
    <source>
        <dbReference type="EMBL" id="KYL04979.1"/>
    </source>
</evidence>
<sequence>MQTAWKTLRKYRKYIRNTLETSYTNGALEGMNNFIKSVKRVAFGFRRFSHFRQRILIIQGIAQINPNF</sequence>
<organism evidence="2 4">
    <name type="scientific">Fusobacterium necrophorum subsp. funduliforme</name>
    <dbReference type="NCBI Taxonomy" id="143387"/>
    <lineage>
        <taxon>Bacteria</taxon>
        <taxon>Fusobacteriati</taxon>
        <taxon>Fusobacteriota</taxon>
        <taxon>Fusobacteriia</taxon>
        <taxon>Fusobacteriales</taxon>
        <taxon>Fusobacteriaceae</taxon>
        <taxon>Fusobacterium</taxon>
    </lineage>
</organism>
<evidence type="ECO:0000259" key="1">
    <source>
        <dbReference type="Pfam" id="PF01610"/>
    </source>
</evidence>
<evidence type="ECO:0000313" key="4">
    <source>
        <dbReference type="Proteomes" id="UP000075816"/>
    </source>
</evidence>
<dbReference type="PANTHER" id="PTHR33498:SF1">
    <property type="entry name" value="TRANSPOSASE FOR INSERTION SEQUENCE ELEMENT IS1557"/>
    <property type="match status" value="1"/>
</dbReference>